<reference evidence="5 6" key="1">
    <citation type="submission" date="2024-07" db="EMBL/GenBank/DDBJ databases">
        <title>Uliginosibacterium paludis KCTC:42655.</title>
        <authorList>
            <person name="Kim M.K."/>
        </authorList>
    </citation>
    <scope>NUCLEOTIDE SEQUENCE [LARGE SCALE GENOMIC DNA]</scope>
    <source>
        <strain evidence="5 6">KCTC 42655</strain>
    </source>
</reference>
<sequence>MNRRAFLAGSLSAAVLQAMPGRAWAQDGGNRQAIVVGQSVDLSGLMQNIGRDYFTGAKVAFDQLNQSGGIGGRSIRLLQLDDGGEPARAVANATELIENSRADVLFGFCSEACVEAVSRSEVFRRSGVDLFAPLSGLDHDAARGRAVYLHPGSAEEMQQIIRRLSNMTLSRLAIIHTESASMLASVKAAVAGLPALGIEKPRDYVLKDGASNAAALIKAVAADRIQAVIIMADAFSASQLLKPMRAASPALFICLGSMVDVATVQQILGAGGAQGMMVARAVPDPANTLIPVVASFKKTLARYMDEAPTAMSLEGYMAAQALIAVLRKSDSPSRLAQNARNRIGTLDLGGWKVELANERASERIQLAMLTRDGRFI</sequence>
<accession>A0ABV2CMJ5</accession>
<evidence type="ECO:0000256" key="3">
    <source>
        <dbReference type="SAM" id="SignalP"/>
    </source>
</evidence>
<proteinExistence type="inferred from homology"/>
<dbReference type="RefSeq" id="WP_345924253.1">
    <property type="nucleotide sequence ID" value="NZ_JBDIVF010000001.1"/>
</dbReference>
<feature type="chain" id="PRO_5047025883" evidence="3">
    <location>
        <begin position="26"/>
        <end position="376"/>
    </location>
</feature>
<evidence type="ECO:0000313" key="5">
    <source>
        <dbReference type="EMBL" id="MET1489124.1"/>
    </source>
</evidence>
<evidence type="ECO:0000256" key="2">
    <source>
        <dbReference type="ARBA" id="ARBA00022729"/>
    </source>
</evidence>
<dbReference type="Pfam" id="PF13458">
    <property type="entry name" value="Peripla_BP_6"/>
    <property type="match status" value="1"/>
</dbReference>
<evidence type="ECO:0000313" key="6">
    <source>
        <dbReference type="Proteomes" id="UP001548590"/>
    </source>
</evidence>
<protein>
    <submittedName>
        <fullName evidence="5">ABC transporter substrate-binding protein</fullName>
    </submittedName>
</protein>
<name>A0ABV2CMJ5_9RHOO</name>
<gene>
    <name evidence="5" type="ORF">ABVT11_04750</name>
</gene>
<dbReference type="InterPro" id="IPR028081">
    <property type="entry name" value="Leu-bd"/>
</dbReference>
<dbReference type="EMBL" id="JBEWLZ010000002">
    <property type="protein sequence ID" value="MET1489124.1"/>
    <property type="molecule type" value="Genomic_DNA"/>
</dbReference>
<dbReference type="InterPro" id="IPR028082">
    <property type="entry name" value="Peripla_BP_I"/>
</dbReference>
<dbReference type="Proteomes" id="UP001548590">
    <property type="component" value="Unassembled WGS sequence"/>
</dbReference>
<dbReference type="PANTHER" id="PTHR47235:SF1">
    <property type="entry name" value="BLR6548 PROTEIN"/>
    <property type="match status" value="1"/>
</dbReference>
<dbReference type="SUPFAM" id="SSF53822">
    <property type="entry name" value="Periplasmic binding protein-like I"/>
    <property type="match status" value="1"/>
</dbReference>
<feature type="domain" description="Leucine-binding protein" evidence="4">
    <location>
        <begin position="34"/>
        <end position="336"/>
    </location>
</feature>
<comment type="caution">
    <text evidence="5">The sequence shown here is derived from an EMBL/GenBank/DDBJ whole genome shotgun (WGS) entry which is preliminary data.</text>
</comment>
<evidence type="ECO:0000259" key="4">
    <source>
        <dbReference type="Pfam" id="PF13458"/>
    </source>
</evidence>
<evidence type="ECO:0000256" key="1">
    <source>
        <dbReference type="ARBA" id="ARBA00010062"/>
    </source>
</evidence>
<dbReference type="Gene3D" id="3.40.50.2300">
    <property type="match status" value="2"/>
</dbReference>
<organism evidence="5 6">
    <name type="scientific">Uliginosibacterium paludis</name>
    <dbReference type="NCBI Taxonomy" id="1615952"/>
    <lineage>
        <taxon>Bacteria</taxon>
        <taxon>Pseudomonadati</taxon>
        <taxon>Pseudomonadota</taxon>
        <taxon>Betaproteobacteria</taxon>
        <taxon>Rhodocyclales</taxon>
        <taxon>Zoogloeaceae</taxon>
        <taxon>Uliginosibacterium</taxon>
    </lineage>
</organism>
<dbReference type="PANTHER" id="PTHR47235">
    <property type="entry name" value="BLR6548 PROTEIN"/>
    <property type="match status" value="1"/>
</dbReference>
<keyword evidence="6" id="KW-1185">Reference proteome</keyword>
<comment type="similarity">
    <text evidence="1">Belongs to the leucine-binding protein family.</text>
</comment>
<keyword evidence="2 3" id="KW-0732">Signal</keyword>
<feature type="signal peptide" evidence="3">
    <location>
        <begin position="1"/>
        <end position="25"/>
    </location>
</feature>